<keyword evidence="3" id="KW-1185">Reference proteome</keyword>
<organism evidence="2 3">
    <name type="scientific">Neonectria ditissima</name>
    <dbReference type="NCBI Taxonomy" id="78410"/>
    <lineage>
        <taxon>Eukaryota</taxon>
        <taxon>Fungi</taxon>
        <taxon>Dikarya</taxon>
        <taxon>Ascomycota</taxon>
        <taxon>Pezizomycotina</taxon>
        <taxon>Sordariomycetes</taxon>
        <taxon>Hypocreomycetidae</taxon>
        <taxon>Hypocreales</taxon>
        <taxon>Nectriaceae</taxon>
        <taxon>Neonectria</taxon>
    </lineage>
</organism>
<reference evidence="2 3" key="1">
    <citation type="submission" date="2015-09" db="EMBL/GenBank/DDBJ databases">
        <title>Draft genome of a European isolate of the apple canker pathogen Neonectria ditissima.</title>
        <authorList>
            <person name="Gomez-Cortecero A."/>
            <person name="Harrison R.J."/>
            <person name="Armitage A.D."/>
        </authorList>
    </citation>
    <scope>NUCLEOTIDE SEQUENCE [LARGE SCALE GENOMIC DNA]</scope>
    <source>
        <strain evidence="2 3">R09/05</strain>
    </source>
</reference>
<gene>
    <name evidence="2" type="ORF">AK830_g8259</name>
</gene>
<evidence type="ECO:0000256" key="1">
    <source>
        <dbReference type="ARBA" id="ARBA00023002"/>
    </source>
</evidence>
<dbReference type="GO" id="GO:0016491">
    <property type="term" value="F:oxidoreductase activity"/>
    <property type="evidence" value="ECO:0007669"/>
    <property type="project" value="UniProtKB-KW"/>
</dbReference>
<dbReference type="Pfam" id="PF00106">
    <property type="entry name" value="adh_short"/>
    <property type="match status" value="1"/>
</dbReference>
<protein>
    <submittedName>
        <fullName evidence="2">Uncharacterized protein</fullName>
    </submittedName>
</protein>
<dbReference type="EMBL" id="LKCW01000138">
    <property type="protein sequence ID" value="KPM38305.1"/>
    <property type="molecule type" value="Genomic_DNA"/>
</dbReference>
<name>A0A0P7AXW9_9HYPO</name>
<sequence length="342" mass="36265">MSAKLQKQAAHEASPLAFLSRQFVQTVPPIPSSVDLSGQTALVTGSNVGLGLECARQLLSLNLSHLIIAVRSQVKGDAAASTLRAEFPTAQISVSLVDMSSPRSVAAFAKRCEALPRLDAAVLNAGLSRPRFERAAETGHEMTFQVNYLSTALLALLLLPILKAKRGTAAPAHLALVGSDAAYWAGWADADCGAVFDVVDAAAGFASMAAYKTSKLLLLMFADKLGQVVSADDVVVNVPNPGACKGTAFGADNPSRFQRFMFQFMASIMARPVAVGARQYVDAVVAKGAESHGGFVSEGRVKPFPVIMYEDAGRKVQEMLWQETLKEVAFIDPSRILAGLVE</sequence>
<dbReference type="Proteomes" id="UP000050424">
    <property type="component" value="Unassembled WGS sequence"/>
</dbReference>
<evidence type="ECO:0000313" key="3">
    <source>
        <dbReference type="Proteomes" id="UP000050424"/>
    </source>
</evidence>
<dbReference type="PANTHER" id="PTHR43157:SF35">
    <property type="entry name" value="DEHYDROGENASE_REDUCTASE FAMILY PROTEIN, PUTATIVE-RELATED"/>
    <property type="match status" value="1"/>
</dbReference>
<dbReference type="SUPFAM" id="SSF51735">
    <property type="entry name" value="NAD(P)-binding Rossmann-fold domains"/>
    <property type="match status" value="1"/>
</dbReference>
<dbReference type="STRING" id="78410.A0A0P7AXW9"/>
<dbReference type="Gene3D" id="3.40.50.720">
    <property type="entry name" value="NAD(P)-binding Rossmann-like Domain"/>
    <property type="match status" value="1"/>
</dbReference>
<accession>A0A0P7AXW9</accession>
<dbReference type="InterPro" id="IPR002347">
    <property type="entry name" value="SDR_fam"/>
</dbReference>
<proteinExistence type="predicted"/>
<dbReference type="PRINTS" id="PR00081">
    <property type="entry name" value="GDHRDH"/>
</dbReference>
<dbReference type="OrthoDB" id="542013at2759"/>
<keyword evidence="1" id="KW-0560">Oxidoreductase</keyword>
<dbReference type="PANTHER" id="PTHR43157">
    <property type="entry name" value="PHOSPHATIDYLINOSITOL-GLYCAN BIOSYNTHESIS CLASS F PROTEIN-RELATED"/>
    <property type="match status" value="1"/>
</dbReference>
<dbReference type="InterPro" id="IPR036291">
    <property type="entry name" value="NAD(P)-bd_dom_sf"/>
</dbReference>
<comment type="caution">
    <text evidence="2">The sequence shown here is derived from an EMBL/GenBank/DDBJ whole genome shotgun (WGS) entry which is preliminary data.</text>
</comment>
<dbReference type="AlphaFoldDB" id="A0A0P7AXW9"/>
<evidence type="ECO:0000313" key="2">
    <source>
        <dbReference type="EMBL" id="KPM38305.1"/>
    </source>
</evidence>